<evidence type="ECO:0000313" key="4">
    <source>
        <dbReference type="Proteomes" id="UP000250266"/>
    </source>
</evidence>
<sequence>MKDGQDSTTTANAHLERPPLPLPSPPWIALFRKLFSRKPPHRKASLTQQLQPPNLEFLHRAPFPQSQSQSQPPNLEFLHRAPFPQLPQLPQANIGFLHGATFPSYEPLQYGPTPSQQGTTNVQFLSTTLSRDESYRDFPSKTSPTRSSSRTIEMHNALFQYPSLQDYRSDIRLVRVEPGSISDEICCCLVCVPLNPNITAYECLSYCWGDSQQTVPIKVQCTKDSKSKSCVGGNQDFSITTNLARALQHLRQTDSPRLLWIDAICIDQRNTDERAAQVSLMRNIYSKSTSVIVWIEGSTNTTESSISFVRELAVKFERDTGISPDQILGPTGIRLDWKHLQLLKEYKFDHEISEATRHAYSAIGDFFSHPWFRRVWVLQEVSSASSATVLLGNHSLPWGAVVLAALWQALMARWYLRNLETTSEVPSAAAGYLPELWLSLMQAGRTKAHTILELVFRAREFQATDPRDKIFALLGLVAGVEDVSTLPPGQVPDYTKTKAETYCNFAKSIILHQKSLDILSAVDTFTVRSPWHNYIAPSWMPNLDIAIPTIRGYGYPPKYRASRDMEAMLYCHSDPEVLSLSGFRIDSVRTLSPEVLNLRPDLRIYLGDLNDGIRIIWKDFIRDPPACPSGDNLLESYMYTLTSVGFASGEDQFPKYPLGNIIPSQQVPSLFVDFASYWGMTEPDFASLSEPDRCRLRPLVGKGDADQFAVVAGKACHERRFFLSREGYMGLCPRASRQDDLVIILDGGSVPYVVRELPGPGSYFKLIGECYVHGRMFGSAIDEREQKSIPVEIFNLR</sequence>
<dbReference type="Pfam" id="PF26639">
    <property type="entry name" value="Het-6_barrel"/>
    <property type="match status" value="1"/>
</dbReference>
<dbReference type="InterPro" id="IPR052895">
    <property type="entry name" value="HetReg/Transcr_Mod"/>
</dbReference>
<feature type="region of interest" description="Disordered" evidence="1">
    <location>
        <begin position="1"/>
        <end position="23"/>
    </location>
</feature>
<organism evidence="3 4">
    <name type="scientific">Lepidopterella palustris CBS 459.81</name>
    <dbReference type="NCBI Taxonomy" id="1314670"/>
    <lineage>
        <taxon>Eukaryota</taxon>
        <taxon>Fungi</taxon>
        <taxon>Dikarya</taxon>
        <taxon>Ascomycota</taxon>
        <taxon>Pezizomycotina</taxon>
        <taxon>Dothideomycetes</taxon>
        <taxon>Pleosporomycetidae</taxon>
        <taxon>Mytilinidiales</taxon>
        <taxon>Argynnaceae</taxon>
        <taxon>Lepidopterella</taxon>
    </lineage>
</organism>
<reference evidence="3 4" key="1">
    <citation type="journal article" date="2016" name="Nat. Commun.">
        <title>Ectomycorrhizal ecology is imprinted in the genome of the dominant symbiotic fungus Cenococcum geophilum.</title>
        <authorList>
            <consortium name="DOE Joint Genome Institute"/>
            <person name="Peter M."/>
            <person name="Kohler A."/>
            <person name="Ohm R.A."/>
            <person name="Kuo A."/>
            <person name="Krutzmann J."/>
            <person name="Morin E."/>
            <person name="Arend M."/>
            <person name="Barry K.W."/>
            <person name="Binder M."/>
            <person name="Choi C."/>
            <person name="Clum A."/>
            <person name="Copeland A."/>
            <person name="Grisel N."/>
            <person name="Haridas S."/>
            <person name="Kipfer T."/>
            <person name="LaButti K."/>
            <person name="Lindquist E."/>
            <person name="Lipzen A."/>
            <person name="Maire R."/>
            <person name="Meier B."/>
            <person name="Mihaltcheva S."/>
            <person name="Molinier V."/>
            <person name="Murat C."/>
            <person name="Poggeler S."/>
            <person name="Quandt C.A."/>
            <person name="Sperisen C."/>
            <person name="Tritt A."/>
            <person name="Tisserant E."/>
            <person name="Crous P.W."/>
            <person name="Henrissat B."/>
            <person name="Nehls U."/>
            <person name="Egli S."/>
            <person name="Spatafora J.W."/>
            <person name="Grigoriev I.V."/>
            <person name="Martin F.M."/>
        </authorList>
    </citation>
    <scope>NUCLEOTIDE SEQUENCE [LARGE SCALE GENOMIC DNA]</scope>
    <source>
        <strain evidence="3 4">CBS 459.81</strain>
    </source>
</reference>
<dbReference type="PANTHER" id="PTHR24148">
    <property type="entry name" value="ANKYRIN REPEAT DOMAIN-CONTAINING PROTEIN 39 HOMOLOG-RELATED"/>
    <property type="match status" value="1"/>
</dbReference>
<dbReference type="EMBL" id="KV744897">
    <property type="protein sequence ID" value="OCK82147.1"/>
    <property type="molecule type" value="Genomic_DNA"/>
</dbReference>
<dbReference type="OrthoDB" id="5386682at2759"/>
<dbReference type="Pfam" id="PF06985">
    <property type="entry name" value="HET"/>
    <property type="match status" value="1"/>
</dbReference>
<dbReference type="Proteomes" id="UP000250266">
    <property type="component" value="Unassembled WGS sequence"/>
</dbReference>
<accession>A0A8E2EDQ1</accession>
<name>A0A8E2EDQ1_9PEZI</name>
<keyword evidence="4" id="KW-1185">Reference proteome</keyword>
<dbReference type="AlphaFoldDB" id="A0A8E2EDQ1"/>
<dbReference type="InterPro" id="IPR010730">
    <property type="entry name" value="HET"/>
</dbReference>
<gene>
    <name evidence="3" type="ORF">K432DRAFT_349563</name>
</gene>
<dbReference type="PANTHER" id="PTHR24148:SF73">
    <property type="entry name" value="HET DOMAIN PROTEIN (AFU_ORTHOLOGUE AFUA_8G01020)"/>
    <property type="match status" value="1"/>
</dbReference>
<evidence type="ECO:0000313" key="3">
    <source>
        <dbReference type="EMBL" id="OCK82147.1"/>
    </source>
</evidence>
<protein>
    <submittedName>
        <fullName evidence="3">HET-domain-containing protein</fullName>
    </submittedName>
</protein>
<evidence type="ECO:0000259" key="2">
    <source>
        <dbReference type="Pfam" id="PF06985"/>
    </source>
</evidence>
<proteinExistence type="predicted"/>
<evidence type="ECO:0000256" key="1">
    <source>
        <dbReference type="SAM" id="MobiDB-lite"/>
    </source>
</evidence>
<feature type="compositionally biased region" description="Polar residues" evidence="1">
    <location>
        <begin position="1"/>
        <end position="12"/>
    </location>
</feature>
<feature type="domain" description="Heterokaryon incompatibility" evidence="2">
    <location>
        <begin position="201"/>
        <end position="380"/>
    </location>
</feature>